<feature type="domain" description="RRM" evidence="11">
    <location>
        <begin position="231"/>
        <end position="303"/>
    </location>
</feature>
<keyword evidence="6" id="KW-0539">Nucleus</keyword>
<evidence type="ECO:0000256" key="3">
    <source>
        <dbReference type="ARBA" id="ARBA00022664"/>
    </source>
</evidence>
<evidence type="ECO:0000256" key="2">
    <source>
        <dbReference type="ARBA" id="ARBA00004463"/>
    </source>
</evidence>
<evidence type="ECO:0000256" key="8">
    <source>
        <dbReference type="ARBA" id="ARBA00061069"/>
    </source>
</evidence>
<keyword evidence="4" id="KW-0677">Repeat</keyword>
<dbReference type="SUPFAM" id="SSF54928">
    <property type="entry name" value="RNA-binding domain, RBD"/>
    <property type="match status" value="2"/>
</dbReference>
<dbReference type="InterPro" id="IPR012677">
    <property type="entry name" value="Nucleotide-bd_a/b_plait_sf"/>
</dbReference>
<dbReference type="InterPro" id="IPR000504">
    <property type="entry name" value="RRM_dom"/>
</dbReference>
<dbReference type="SMART" id="SM00360">
    <property type="entry name" value="RRM"/>
    <property type="match status" value="3"/>
</dbReference>
<sequence length="423" mass="46827">MATITATQQHHHPTSLEEVRTLWIGDLQFWVDESFLNSCFAHTGELVSIKIIRNKITGQPEGYGFVEFVSHQAAERILQTYNGTPMPGTDQMFRLNWASFGIGERRTDPGLEHSIFVGDLASDVTDYLLQETFRAHYPSVRGAKVVTDPNTGRSKGYGFVKFADEMERNRAMTEMNGVYCSTRAMRISAATPKKTTAGFQQQYAVAKAVYPVPAYTTPMQVLPPENDNTNTTIFVGNLDPNVTEEELKQFFSPLGEIVYVKIPAAKGCGFVQFATRTSAEEAIQRMQGQMIGQQVVRISWGRSPTAKQDLPGAWGTQVDPNQWSAYYGYGQGYDAYAYGATQDPSLYAYGAYAGYAQYSQQIEGSQEMAAITAAVPGVEQREESYDPLATPDVDKLNATYLSVHGSAIVGRPLWLRTSFLPQA</sequence>
<gene>
    <name evidence="12" type="ORF">ES288_A07G144600v1</name>
</gene>
<dbReference type="EMBL" id="CM017694">
    <property type="protein sequence ID" value="TYH10022.1"/>
    <property type="molecule type" value="Genomic_DNA"/>
</dbReference>
<evidence type="ECO:0000256" key="6">
    <source>
        <dbReference type="ARBA" id="ARBA00023242"/>
    </source>
</evidence>
<evidence type="ECO:0000256" key="9">
    <source>
        <dbReference type="ARBA" id="ARBA00063471"/>
    </source>
</evidence>
<reference evidence="12 13" key="1">
    <citation type="submission" date="2019-06" db="EMBL/GenBank/DDBJ databases">
        <title>WGS assembly of Gossypium darwinii.</title>
        <authorList>
            <person name="Chen Z.J."/>
            <person name="Sreedasyam A."/>
            <person name="Ando A."/>
            <person name="Song Q."/>
            <person name="De L."/>
            <person name="Hulse-Kemp A."/>
            <person name="Ding M."/>
            <person name="Ye W."/>
            <person name="Kirkbride R."/>
            <person name="Jenkins J."/>
            <person name="Plott C."/>
            <person name="Lovell J."/>
            <person name="Lin Y.-M."/>
            <person name="Vaughn R."/>
            <person name="Liu B."/>
            <person name="Li W."/>
            <person name="Simpson S."/>
            <person name="Scheffler B."/>
            <person name="Saski C."/>
            <person name="Grover C."/>
            <person name="Hu G."/>
            <person name="Conover J."/>
            <person name="Carlson J."/>
            <person name="Shu S."/>
            <person name="Boston L."/>
            <person name="Williams M."/>
            <person name="Peterson D."/>
            <person name="Mcgee K."/>
            <person name="Jones D."/>
            <person name="Wendel J."/>
            <person name="Stelly D."/>
            <person name="Grimwood J."/>
            <person name="Schmutz J."/>
        </authorList>
    </citation>
    <scope>NUCLEOTIDE SEQUENCE [LARGE SCALE GENOMIC DNA]</scope>
    <source>
        <strain evidence="12">1808015.09</strain>
    </source>
</reference>
<dbReference type="PANTHER" id="PTHR47640">
    <property type="entry name" value="TRNA SELENOCYSTEINE 1-ASSOCIATED PROTEIN 1-RELATED-RELATED"/>
    <property type="match status" value="1"/>
</dbReference>
<evidence type="ECO:0000256" key="7">
    <source>
        <dbReference type="ARBA" id="ARBA00057395"/>
    </source>
</evidence>
<dbReference type="GO" id="GO:0003729">
    <property type="term" value="F:mRNA binding"/>
    <property type="evidence" value="ECO:0007669"/>
    <property type="project" value="InterPro"/>
</dbReference>
<dbReference type="PANTHER" id="PTHR47640:SF10">
    <property type="entry name" value="TRNA SELENOCYSTEINE 1-ASSOCIATED PROTEIN 1-RELATED"/>
    <property type="match status" value="1"/>
</dbReference>
<proteinExistence type="inferred from homology"/>
<evidence type="ECO:0000259" key="11">
    <source>
        <dbReference type="PROSITE" id="PS50102"/>
    </source>
</evidence>
<dbReference type="GO" id="GO:0005829">
    <property type="term" value="C:cytosol"/>
    <property type="evidence" value="ECO:0007669"/>
    <property type="project" value="TreeGrafter"/>
</dbReference>
<dbReference type="InterPro" id="IPR050825">
    <property type="entry name" value="RBM42_RBP45_47-like"/>
</dbReference>
<dbReference type="Pfam" id="PF00076">
    <property type="entry name" value="RRM_1"/>
    <property type="match status" value="3"/>
</dbReference>
<keyword evidence="13" id="KW-1185">Reference proteome</keyword>
<dbReference type="Gene3D" id="3.30.70.330">
    <property type="match status" value="3"/>
</dbReference>
<dbReference type="GO" id="GO:0006397">
    <property type="term" value="P:mRNA processing"/>
    <property type="evidence" value="ECO:0007669"/>
    <property type="project" value="UniProtKB-KW"/>
</dbReference>
<dbReference type="FunFam" id="3.30.70.330:FF:000103">
    <property type="entry name" value="Polyadenylate-binding protein RBP47B"/>
    <property type="match status" value="1"/>
</dbReference>
<dbReference type="CDD" id="cd12344">
    <property type="entry name" value="RRM1_SECp43_like"/>
    <property type="match status" value="1"/>
</dbReference>
<evidence type="ECO:0000256" key="4">
    <source>
        <dbReference type="ARBA" id="ARBA00022737"/>
    </source>
</evidence>
<dbReference type="PROSITE" id="PS50102">
    <property type="entry name" value="RRM"/>
    <property type="match status" value="3"/>
</dbReference>
<evidence type="ECO:0000313" key="12">
    <source>
        <dbReference type="EMBL" id="TYH10022.1"/>
    </source>
</evidence>
<evidence type="ECO:0000256" key="5">
    <source>
        <dbReference type="ARBA" id="ARBA00022884"/>
    </source>
</evidence>
<feature type="domain" description="RRM" evidence="11">
    <location>
        <begin position="113"/>
        <end position="192"/>
    </location>
</feature>
<organism evidence="12 13">
    <name type="scientific">Gossypium darwinii</name>
    <name type="common">Darwin's cotton</name>
    <name type="synonym">Gossypium barbadense var. darwinii</name>
    <dbReference type="NCBI Taxonomy" id="34276"/>
    <lineage>
        <taxon>Eukaryota</taxon>
        <taxon>Viridiplantae</taxon>
        <taxon>Streptophyta</taxon>
        <taxon>Embryophyta</taxon>
        <taxon>Tracheophyta</taxon>
        <taxon>Spermatophyta</taxon>
        <taxon>Magnoliopsida</taxon>
        <taxon>eudicotyledons</taxon>
        <taxon>Gunneridae</taxon>
        <taxon>Pentapetalae</taxon>
        <taxon>rosids</taxon>
        <taxon>malvids</taxon>
        <taxon>Malvales</taxon>
        <taxon>Malvaceae</taxon>
        <taxon>Malvoideae</taxon>
        <taxon>Gossypium</taxon>
    </lineage>
</organism>
<keyword evidence="5 10" id="KW-0694">RNA-binding</keyword>
<comment type="function">
    <text evidence="7">Heterogeneous nuclear ribonucleoprotein (hnRNP)-protein binding the poly(A) tail of mRNA and probably involved in some steps of pre-mRNA maturation.</text>
</comment>
<protein>
    <recommendedName>
        <fullName evidence="11">RRM domain-containing protein</fullName>
    </recommendedName>
</protein>
<comment type="subunit">
    <text evidence="9">Interacts with the poly(A) tail of mRNA in nucleus.</text>
</comment>
<dbReference type="GO" id="GO:0005634">
    <property type="term" value="C:nucleus"/>
    <property type="evidence" value="ECO:0007669"/>
    <property type="project" value="UniProtKB-SubCell"/>
</dbReference>
<evidence type="ECO:0000313" key="13">
    <source>
        <dbReference type="Proteomes" id="UP000323506"/>
    </source>
</evidence>
<dbReference type="InterPro" id="IPR035979">
    <property type="entry name" value="RBD_domain_sf"/>
</dbReference>
<accession>A0A5D2FWL8</accession>
<dbReference type="FunFam" id="3.30.70.330:FF:000144">
    <property type="entry name" value="Polyadenylate-binding protein RBP47B"/>
    <property type="match status" value="1"/>
</dbReference>
<name>A0A5D2FWL8_GOSDA</name>
<evidence type="ECO:0000256" key="10">
    <source>
        <dbReference type="PROSITE-ProRule" id="PRU00176"/>
    </source>
</evidence>
<comment type="subcellular location">
    <subcellularLocation>
        <location evidence="2">Cytoplasmic granule</location>
    </subcellularLocation>
    <subcellularLocation>
        <location evidence="1">Nucleus</location>
    </subcellularLocation>
</comment>
<dbReference type="FunFam" id="3.30.70.330:FF:000405">
    <property type="entry name" value="polyadenylate-binding protein RBP45"/>
    <property type="match status" value="1"/>
</dbReference>
<dbReference type="AlphaFoldDB" id="A0A5D2FWL8"/>
<feature type="domain" description="RRM" evidence="11">
    <location>
        <begin position="20"/>
        <end position="100"/>
    </location>
</feature>
<keyword evidence="3" id="KW-0507">mRNA processing</keyword>
<comment type="similarity">
    <text evidence="8">Belongs to the polyadenylate-binding RBP47 family.</text>
</comment>
<dbReference type="CDD" id="cd12345">
    <property type="entry name" value="RRM2_SECp43_like"/>
    <property type="match status" value="1"/>
</dbReference>
<dbReference type="Proteomes" id="UP000323506">
    <property type="component" value="Chromosome A07"/>
</dbReference>
<evidence type="ECO:0000256" key="1">
    <source>
        <dbReference type="ARBA" id="ARBA00004123"/>
    </source>
</evidence>